<dbReference type="EMBL" id="ML976209">
    <property type="protein sequence ID" value="KAF1936126.1"/>
    <property type="molecule type" value="Genomic_DNA"/>
</dbReference>
<dbReference type="PROSITE" id="PS00028">
    <property type="entry name" value="ZINC_FINGER_C2H2_1"/>
    <property type="match status" value="2"/>
</dbReference>
<gene>
    <name evidence="10" type="ORF">EJ02DRAFT_482129</name>
</gene>
<keyword evidence="1" id="KW-0479">Metal-binding</keyword>
<dbReference type="GO" id="GO:0003677">
    <property type="term" value="F:DNA binding"/>
    <property type="evidence" value="ECO:0007669"/>
    <property type="project" value="InterPro"/>
</dbReference>
<reference evidence="10" key="1">
    <citation type="journal article" date="2020" name="Stud. Mycol.">
        <title>101 Dothideomycetes genomes: a test case for predicting lifestyles and emergence of pathogens.</title>
        <authorList>
            <person name="Haridas S."/>
            <person name="Albert R."/>
            <person name="Binder M."/>
            <person name="Bloem J."/>
            <person name="Labutti K."/>
            <person name="Salamov A."/>
            <person name="Andreopoulos B."/>
            <person name="Baker S."/>
            <person name="Barry K."/>
            <person name="Bills G."/>
            <person name="Bluhm B."/>
            <person name="Cannon C."/>
            <person name="Castanera R."/>
            <person name="Culley D."/>
            <person name="Daum C."/>
            <person name="Ezra D."/>
            <person name="Gonzalez J."/>
            <person name="Henrissat B."/>
            <person name="Kuo A."/>
            <person name="Liang C."/>
            <person name="Lipzen A."/>
            <person name="Lutzoni F."/>
            <person name="Magnuson J."/>
            <person name="Mondo S."/>
            <person name="Nolan M."/>
            <person name="Ohm R."/>
            <person name="Pangilinan J."/>
            <person name="Park H.-J."/>
            <person name="Ramirez L."/>
            <person name="Alfaro M."/>
            <person name="Sun H."/>
            <person name="Tritt A."/>
            <person name="Yoshinaga Y."/>
            <person name="Zwiers L.-H."/>
            <person name="Turgeon B."/>
            <person name="Goodwin S."/>
            <person name="Spatafora J."/>
            <person name="Crous P."/>
            <person name="Grigoriev I."/>
        </authorList>
    </citation>
    <scope>NUCLEOTIDE SEQUENCE</scope>
    <source>
        <strain evidence="10">CBS 161.51</strain>
    </source>
</reference>
<keyword evidence="11" id="KW-1185">Reference proteome</keyword>
<keyword evidence="2" id="KW-0862">Zinc</keyword>
<dbReference type="PANTHER" id="PTHR47660">
    <property type="entry name" value="TRANSCRIPTION FACTOR WITH C2H2 AND ZN(2)-CYS(6) DNA BINDING DOMAIN (EUROFUNG)-RELATED-RELATED"/>
    <property type="match status" value="1"/>
</dbReference>
<evidence type="ECO:0000256" key="4">
    <source>
        <dbReference type="ARBA" id="ARBA00023163"/>
    </source>
</evidence>
<protein>
    <submittedName>
        <fullName evidence="10">Uncharacterized protein</fullName>
    </submittedName>
</protein>
<evidence type="ECO:0000313" key="11">
    <source>
        <dbReference type="Proteomes" id="UP000800038"/>
    </source>
</evidence>
<proteinExistence type="predicted"/>
<dbReference type="Gene3D" id="3.30.160.60">
    <property type="entry name" value="Classic Zinc Finger"/>
    <property type="match status" value="2"/>
</dbReference>
<dbReference type="Pfam" id="PF00096">
    <property type="entry name" value="zf-C2H2"/>
    <property type="match status" value="1"/>
</dbReference>
<dbReference type="InterPro" id="IPR007219">
    <property type="entry name" value="XnlR_reg_dom"/>
</dbReference>
<sequence>MPNQSGVLRCEYCNDTFLRNGHLQRHLLRHSGVKSFACKVCTKPFPRNDTLLRHEATHRQRDSQQNNDRRVLRACVPCVKAKQRCYGGDPCARCEQRRSTCEYGSVQRQNSISSVSQTSSLPPSGGLSGIFAGQDPTMSPPPFPTVPESASTSIEPNPRAPISLLPTHLSVTTSLSDSLSEDADSTSWPGLLPLPDSISTDESGMFADYLPHDMRSADEMTPNFGFPFVWMMQSFESPSRTPYTLGQGISNLCMPNDGSLAALETTGCADFMGSVPESRTTVDSSEARTRGNLDATHTPPANVCPSFPMLQEDELQGAGAELFGYVSKIPGKAYTALCAFYISERGYDDLSFPDCRLLHAFVELYFEYFDPHLPFLHPMRMETDDLSWILLTAVAAIGSQYSEVRDAFRFTAVLQNLLRRATQTNNLQTTAKLSETSLVQSVLLRDVGLIFSGSVSDQTVLQQEKSMLISLCRGLATPTDFHDADESTIDQDLDHGWLAWLQGEEVVRLVHCVYIMECFQLVFFDLRPLFMLKDFTQRLPCNGNTWRCRSARHWSETKQKGSPDSRTRRSGSFSTRSSILSLYADERAILDHMQSSRRLKSLITSEPGMGLQEQDKYSARRKLLFFGASKDDITFLDAVIDDAILSKSFPHPEIECSGQDPIVHVIAILREIPLRMIYASVGWQASGAEMQRFRERLKEYLQCNQSTARTCLWHAAQIYSSSRSLRYPAYYSSLSFAIAVSYILLYDQIVRCPAPQEALLRLDKGVVNPDIDAWTRCAQDFRAHITGIGILDSAESSHRLLVDAEKALRSQRPWRSMAQALAHCFSQMSKGQKPNIG</sequence>
<feature type="domain" description="C2H2-type" evidence="9">
    <location>
        <begin position="36"/>
        <end position="63"/>
    </location>
</feature>
<keyword evidence="4" id="KW-0804">Transcription</keyword>
<dbReference type="CDD" id="cd00067">
    <property type="entry name" value="GAL4"/>
    <property type="match status" value="1"/>
</dbReference>
<dbReference type="GO" id="GO:0000981">
    <property type="term" value="F:DNA-binding transcription factor activity, RNA polymerase II-specific"/>
    <property type="evidence" value="ECO:0007669"/>
    <property type="project" value="InterPro"/>
</dbReference>
<dbReference type="SMART" id="SM00066">
    <property type="entry name" value="GAL4"/>
    <property type="match status" value="1"/>
</dbReference>
<evidence type="ECO:0000256" key="2">
    <source>
        <dbReference type="ARBA" id="ARBA00022833"/>
    </source>
</evidence>
<dbReference type="GO" id="GO:0006351">
    <property type="term" value="P:DNA-templated transcription"/>
    <property type="evidence" value="ECO:0007669"/>
    <property type="project" value="InterPro"/>
</dbReference>
<evidence type="ECO:0000256" key="6">
    <source>
        <dbReference type="PROSITE-ProRule" id="PRU00042"/>
    </source>
</evidence>
<evidence type="ECO:0000256" key="3">
    <source>
        <dbReference type="ARBA" id="ARBA00023015"/>
    </source>
</evidence>
<dbReference type="Pfam" id="PF04082">
    <property type="entry name" value="Fungal_trans"/>
    <property type="match status" value="1"/>
</dbReference>
<dbReference type="SUPFAM" id="SSF57667">
    <property type="entry name" value="beta-beta-alpha zinc fingers"/>
    <property type="match status" value="1"/>
</dbReference>
<feature type="domain" description="Zn(2)-C6 fungal-type" evidence="8">
    <location>
        <begin position="74"/>
        <end position="103"/>
    </location>
</feature>
<accession>A0A6A5SCE6</accession>
<dbReference type="SMART" id="SM00355">
    <property type="entry name" value="ZnF_C2H2"/>
    <property type="match status" value="2"/>
</dbReference>
<dbReference type="InterPro" id="IPR001138">
    <property type="entry name" value="Zn2Cys6_DnaBD"/>
</dbReference>
<keyword evidence="6" id="KW-0863">Zinc-finger</keyword>
<dbReference type="Pfam" id="PF00172">
    <property type="entry name" value="Zn_clus"/>
    <property type="match status" value="1"/>
</dbReference>
<dbReference type="OrthoDB" id="654211at2759"/>
<name>A0A6A5SCE6_9PLEO</name>
<dbReference type="SUPFAM" id="SSF57701">
    <property type="entry name" value="Zn2/Cys6 DNA-binding domain"/>
    <property type="match status" value="1"/>
</dbReference>
<feature type="compositionally biased region" description="Low complexity" evidence="7">
    <location>
        <begin position="112"/>
        <end position="125"/>
    </location>
</feature>
<dbReference type="InterPro" id="IPR013087">
    <property type="entry name" value="Znf_C2H2_type"/>
</dbReference>
<feature type="domain" description="C2H2-type" evidence="9">
    <location>
        <begin position="8"/>
        <end position="35"/>
    </location>
</feature>
<keyword evidence="3" id="KW-0805">Transcription regulation</keyword>
<keyword evidence="5" id="KW-0539">Nucleus</keyword>
<evidence type="ECO:0000313" key="10">
    <source>
        <dbReference type="EMBL" id="KAF1936126.1"/>
    </source>
</evidence>
<dbReference type="PANTHER" id="PTHR47660:SF2">
    <property type="entry name" value="TRANSCRIPTION FACTOR WITH C2H2 AND ZN(2)-CYS(6) DNA BINDING DOMAIN (EUROFUNG)"/>
    <property type="match status" value="1"/>
</dbReference>
<dbReference type="Proteomes" id="UP000800038">
    <property type="component" value="Unassembled WGS sequence"/>
</dbReference>
<evidence type="ECO:0000256" key="1">
    <source>
        <dbReference type="ARBA" id="ARBA00022723"/>
    </source>
</evidence>
<organism evidence="10 11">
    <name type="scientific">Clathrospora elynae</name>
    <dbReference type="NCBI Taxonomy" id="706981"/>
    <lineage>
        <taxon>Eukaryota</taxon>
        <taxon>Fungi</taxon>
        <taxon>Dikarya</taxon>
        <taxon>Ascomycota</taxon>
        <taxon>Pezizomycotina</taxon>
        <taxon>Dothideomycetes</taxon>
        <taxon>Pleosporomycetidae</taxon>
        <taxon>Pleosporales</taxon>
        <taxon>Diademaceae</taxon>
        <taxon>Clathrospora</taxon>
    </lineage>
</organism>
<evidence type="ECO:0000256" key="5">
    <source>
        <dbReference type="ARBA" id="ARBA00023242"/>
    </source>
</evidence>
<dbReference type="PROSITE" id="PS50048">
    <property type="entry name" value="ZN2_CY6_FUNGAL_2"/>
    <property type="match status" value="1"/>
</dbReference>
<dbReference type="CDD" id="cd12148">
    <property type="entry name" value="fungal_TF_MHR"/>
    <property type="match status" value="1"/>
</dbReference>
<dbReference type="PROSITE" id="PS50157">
    <property type="entry name" value="ZINC_FINGER_C2H2_2"/>
    <property type="match status" value="2"/>
</dbReference>
<evidence type="ECO:0000259" key="9">
    <source>
        <dbReference type="PROSITE" id="PS50157"/>
    </source>
</evidence>
<dbReference type="Gene3D" id="4.10.240.10">
    <property type="entry name" value="Zn(2)-C6 fungal-type DNA-binding domain"/>
    <property type="match status" value="1"/>
</dbReference>
<feature type="region of interest" description="Disordered" evidence="7">
    <location>
        <begin position="112"/>
        <end position="157"/>
    </location>
</feature>
<evidence type="ECO:0000259" key="8">
    <source>
        <dbReference type="PROSITE" id="PS50048"/>
    </source>
</evidence>
<dbReference type="GO" id="GO:0008270">
    <property type="term" value="F:zinc ion binding"/>
    <property type="evidence" value="ECO:0007669"/>
    <property type="project" value="UniProtKB-KW"/>
</dbReference>
<dbReference type="InterPro" id="IPR036864">
    <property type="entry name" value="Zn2-C6_fun-type_DNA-bd_sf"/>
</dbReference>
<evidence type="ECO:0000256" key="7">
    <source>
        <dbReference type="SAM" id="MobiDB-lite"/>
    </source>
</evidence>
<dbReference type="AlphaFoldDB" id="A0A6A5SCE6"/>
<dbReference type="InterPro" id="IPR036236">
    <property type="entry name" value="Znf_C2H2_sf"/>
</dbReference>